<dbReference type="InterPro" id="IPR011991">
    <property type="entry name" value="ArsR-like_HTH"/>
</dbReference>
<dbReference type="Proteomes" id="UP001499930">
    <property type="component" value="Unassembled WGS sequence"/>
</dbReference>
<evidence type="ECO:0000313" key="4">
    <source>
        <dbReference type="Proteomes" id="UP001499930"/>
    </source>
</evidence>
<dbReference type="PANTHER" id="PTHR10948:SF23">
    <property type="entry name" value="TRANSPOSASE INSI FOR INSERTION SEQUENCE ELEMENT IS30A-RELATED"/>
    <property type="match status" value="1"/>
</dbReference>
<accession>A0ABP6LD45</accession>
<dbReference type="SUPFAM" id="SSF46785">
    <property type="entry name" value="Winged helix' DNA-binding domain"/>
    <property type="match status" value="1"/>
</dbReference>
<dbReference type="PANTHER" id="PTHR10948">
    <property type="entry name" value="TRANSPOSASE"/>
    <property type="match status" value="1"/>
</dbReference>
<feature type="domain" description="HTH marR-type" evidence="2">
    <location>
        <begin position="98"/>
        <end position="206"/>
    </location>
</feature>
<feature type="compositionally biased region" description="Basic and acidic residues" evidence="1">
    <location>
        <begin position="251"/>
        <end position="263"/>
    </location>
</feature>
<dbReference type="InterPro" id="IPR000835">
    <property type="entry name" value="HTH_MarR-typ"/>
</dbReference>
<protein>
    <submittedName>
        <fullName evidence="3">Helix-turn-helix domain-containing protein</fullName>
    </submittedName>
</protein>
<name>A0ABP6LD45_9ACTN</name>
<organism evidence="3 4">
    <name type="scientific">Streptosporangium longisporum</name>
    <dbReference type="NCBI Taxonomy" id="46187"/>
    <lineage>
        <taxon>Bacteria</taxon>
        <taxon>Bacillati</taxon>
        <taxon>Actinomycetota</taxon>
        <taxon>Actinomycetes</taxon>
        <taxon>Streptosporangiales</taxon>
        <taxon>Streptosporangiaceae</taxon>
        <taxon>Streptosporangium</taxon>
    </lineage>
</organism>
<reference evidence="4" key="1">
    <citation type="journal article" date="2019" name="Int. J. Syst. Evol. Microbiol.">
        <title>The Global Catalogue of Microorganisms (GCM) 10K type strain sequencing project: providing services to taxonomists for standard genome sequencing and annotation.</title>
        <authorList>
            <consortium name="The Broad Institute Genomics Platform"/>
            <consortium name="The Broad Institute Genome Sequencing Center for Infectious Disease"/>
            <person name="Wu L."/>
            <person name="Ma J."/>
        </authorList>
    </citation>
    <scope>NUCLEOTIDE SEQUENCE [LARGE SCALE GENOMIC DNA]</scope>
    <source>
        <strain evidence="4">JCM 3106</strain>
    </source>
</reference>
<comment type="caution">
    <text evidence="3">The sequence shown here is derived from an EMBL/GenBank/DDBJ whole genome shotgun (WGS) entry which is preliminary data.</text>
</comment>
<dbReference type="InterPro" id="IPR036390">
    <property type="entry name" value="WH_DNA-bd_sf"/>
</dbReference>
<proteinExistence type="predicted"/>
<dbReference type="Pfam" id="PF12802">
    <property type="entry name" value="MarR_2"/>
    <property type="match status" value="1"/>
</dbReference>
<feature type="region of interest" description="Disordered" evidence="1">
    <location>
        <begin position="231"/>
        <end position="263"/>
    </location>
</feature>
<dbReference type="EMBL" id="BAAAWD010000024">
    <property type="protein sequence ID" value="GAA3036156.1"/>
    <property type="molecule type" value="Genomic_DNA"/>
</dbReference>
<dbReference type="Gene3D" id="1.10.10.10">
    <property type="entry name" value="Winged helix-like DNA-binding domain superfamily/Winged helix DNA-binding domain"/>
    <property type="match status" value="1"/>
</dbReference>
<dbReference type="CDD" id="cd00090">
    <property type="entry name" value="HTH_ARSR"/>
    <property type="match status" value="1"/>
</dbReference>
<dbReference type="InterPro" id="IPR036388">
    <property type="entry name" value="WH-like_DNA-bd_sf"/>
</dbReference>
<sequence length="263" mass="28610">MPGGRLTDEDRRHITAGLAEGLGYAEIGRRLGRPASTVMREVTRNGGPDGYSADRAQEATRRRARRHGQARPPAPPIPDSGHGRDPQAVQDFAESFTALLVQQGLPRMEARVLACLYTADSGALTAADLVQRLRVSPASVSHAVAYLERQGMLRRERDPGVRRERYVADDEIWLRSLLAALQMNEALAAVSRRGAEILGAATPAGARFASSAELLLLVSEAFRQVIEQWRRSPAARSVRQPGGGDGDDSSEPSRCEDTRRPEA</sequence>
<gene>
    <name evidence="3" type="ORF">GCM10017559_74820</name>
</gene>
<dbReference type="Pfam" id="PF13936">
    <property type="entry name" value="HTH_38"/>
    <property type="match status" value="1"/>
</dbReference>
<evidence type="ECO:0000313" key="3">
    <source>
        <dbReference type="EMBL" id="GAA3036156.1"/>
    </source>
</evidence>
<dbReference type="SMART" id="SM00347">
    <property type="entry name" value="HTH_MARR"/>
    <property type="match status" value="1"/>
</dbReference>
<dbReference type="RefSeq" id="WP_344905563.1">
    <property type="nucleotide sequence ID" value="NZ_BAAAWD010000024.1"/>
</dbReference>
<dbReference type="InterPro" id="IPR051917">
    <property type="entry name" value="Transposase-Integrase"/>
</dbReference>
<evidence type="ECO:0000256" key="1">
    <source>
        <dbReference type="SAM" id="MobiDB-lite"/>
    </source>
</evidence>
<dbReference type="InterPro" id="IPR025246">
    <property type="entry name" value="IS30-like_HTH"/>
</dbReference>
<keyword evidence="4" id="KW-1185">Reference proteome</keyword>
<feature type="region of interest" description="Disordered" evidence="1">
    <location>
        <begin position="29"/>
        <end position="87"/>
    </location>
</feature>
<evidence type="ECO:0000259" key="2">
    <source>
        <dbReference type="SMART" id="SM00347"/>
    </source>
</evidence>